<dbReference type="PANTHER" id="PTHR40763">
    <property type="entry name" value="MEMBRANE PROTEIN-RELATED"/>
    <property type="match status" value="1"/>
</dbReference>
<keyword evidence="1" id="KW-1133">Transmembrane helix</keyword>
<feature type="domain" description="DUF1707" evidence="2">
    <location>
        <begin position="4"/>
        <end position="56"/>
    </location>
</feature>
<reference evidence="3 4" key="1">
    <citation type="submission" date="2022-06" db="EMBL/GenBank/DDBJ databases">
        <authorList>
            <person name="So Y."/>
        </authorList>
    </citation>
    <scope>NUCLEOTIDE SEQUENCE [LARGE SCALE GENOMIC DNA]</scope>
    <source>
        <strain evidence="3 4">STR3</strain>
    </source>
</reference>
<comment type="caution">
    <text evidence="3">The sequence shown here is derived from an EMBL/GenBank/DDBJ whole genome shotgun (WGS) entry which is preliminary data.</text>
</comment>
<evidence type="ECO:0000313" key="4">
    <source>
        <dbReference type="Proteomes" id="UP001204524"/>
    </source>
</evidence>
<dbReference type="InterPro" id="IPR012551">
    <property type="entry name" value="DUF1707_SHOCT-like"/>
</dbReference>
<feature type="transmembrane region" description="Helical" evidence="1">
    <location>
        <begin position="80"/>
        <end position="99"/>
    </location>
</feature>
<name>A0ABT1L0E3_9ACTN</name>
<dbReference type="EMBL" id="JANARS010000004">
    <property type="protein sequence ID" value="MCP3422316.1"/>
    <property type="molecule type" value="Genomic_DNA"/>
</dbReference>
<evidence type="ECO:0000259" key="2">
    <source>
        <dbReference type="Pfam" id="PF08044"/>
    </source>
</evidence>
<dbReference type="Pfam" id="PF08044">
    <property type="entry name" value="DUF1707"/>
    <property type="match status" value="1"/>
</dbReference>
<dbReference type="PANTHER" id="PTHR40763:SF4">
    <property type="entry name" value="DUF1707 DOMAIN-CONTAINING PROTEIN"/>
    <property type="match status" value="1"/>
</dbReference>
<accession>A0ABT1L0E3</accession>
<evidence type="ECO:0000313" key="3">
    <source>
        <dbReference type="EMBL" id="MCP3422316.1"/>
    </source>
</evidence>
<keyword evidence="4" id="KW-1185">Reference proteome</keyword>
<proteinExistence type="predicted"/>
<gene>
    <name evidence="3" type="ORF">NCI01_10960</name>
</gene>
<keyword evidence="1" id="KW-0472">Membrane</keyword>
<keyword evidence="1" id="KW-0812">Transmembrane</keyword>
<protein>
    <submittedName>
        <fullName evidence="3">DUF1707 domain-containing protein</fullName>
    </submittedName>
</protein>
<dbReference type="RefSeq" id="WP_254181513.1">
    <property type="nucleotide sequence ID" value="NZ_JANARS010000004.1"/>
</dbReference>
<sequence length="274" mass="30170">MDGLRARDADRDRFVELIEAAYVDGQLGAEDRELRVSRALSAETVDELRALTRDLQVPAGAVARDVAAPPTARPRLTVQLVAFLALVALLGLGAVSLVLTGESDSATSSGVAVEVESAPAEPQVATATPFRMEPDRVRAFVRAYEEEFGTTEAFEVGFHPERVQAQVPVRGTRPRMERWTWDGTWSRLTEARAVVGPYRRVDVQAIDVRRLFANIATARRTLQVEDGRFSHALLLRWDDGGAELNIYVSNDYDETGHLSTTPAGQVVRSHPYES</sequence>
<evidence type="ECO:0000256" key="1">
    <source>
        <dbReference type="SAM" id="Phobius"/>
    </source>
</evidence>
<organism evidence="3 4">
    <name type="scientific">Nocardioides pinisoli</name>
    <dbReference type="NCBI Taxonomy" id="2950279"/>
    <lineage>
        <taxon>Bacteria</taxon>
        <taxon>Bacillati</taxon>
        <taxon>Actinomycetota</taxon>
        <taxon>Actinomycetes</taxon>
        <taxon>Propionibacteriales</taxon>
        <taxon>Nocardioidaceae</taxon>
        <taxon>Nocardioides</taxon>
    </lineage>
</organism>
<dbReference type="Proteomes" id="UP001204524">
    <property type="component" value="Unassembled WGS sequence"/>
</dbReference>